<gene>
    <name evidence="2" type="ORF">FN846DRAFT_923663</name>
</gene>
<keyword evidence="3" id="KW-1185">Reference proteome</keyword>
<dbReference type="InParanoid" id="A0A5J5EDV5"/>
<protein>
    <submittedName>
        <fullName evidence="2">Uncharacterized protein</fullName>
    </submittedName>
</protein>
<comment type="caution">
    <text evidence="2">The sequence shown here is derived from an EMBL/GenBank/DDBJ whole genome shotgun (WGS) entry which is preliminary data.</text>
</comment>
<evidence type="ECO:0000256" key="1">
    <source>
        <dbReference type="SAM" id="MobiDB-lite"/>
    </source>
</evidence>
<feature type="region of interest" description="Disordered" evidence="1">
    <location>
        <begin position="203"/>
        <end position="264"/>
    </location>
</feature>
<evidence type="ECO:0000313" key="2">
    <source>
        <dbReference type="EMBL" id="KAA8893433.1"/>
    </source>
</evidence>
<proteinExistence type="predicted"/>
<feature type="compositionally biased region" description="Low complexity" evidence="1">
    <location>
        <begin position="690"/>
        <end position="704"/>
    </location>
</feature>
<sequence length="896" mass="98795">MSTTLPPHIRAIPPHLRIRGLSIRAPEKLLPPYGGEVVDTDPCLKTSLGGCNIAPKGSNHRTEPPIITTSSNNQPENKVVKIPSKPTSPKRTATAKEPIGSTPTSPKPTVAAKASIPVQSPPFVFEPFIEALRSSLAANPRDQNFKKEKLYPKHVASSPEITTPNEFDGNRNLVGTDNFLEPKFYSPQKVPEVDGLERVDVATSGGTTENHGGQTKNTDRSENDATNGCPVKKELDDDVTKRVDENGPTINDRPHGSEVQPGYVRPMGVVDNPLEFLEKHFKNIPNPSMSVPVDQLVSLISAFKSMRTEVYQAVSRADELWHKLATINRAHQIFARLFKRSGLDVQDMWAHSMEKALNHLDENIKSGDFMSPNLGSLPLDEEKWLYDLLVRAGIIREVAKPASSDDPSGVVAHNTDLGILKIAGTAAHLENCALILAHAGEDFLAVKSRTMEDYVEKPYTLQFKAIDPIEEHTDKIGIVQPRYQRPLSPPVFHLGSIQENGLWPGQVEAAKAAKEEEKRYGKLGSRSVKRHPESGHQNFLNRQIPKRGGMVPNGLYHSCQQADDECTWEVEQQAALAYYTSEGNSKMVHILKERAVKEAARLAALRDLDDGAEKNKRSRWHMGNARVDYIPPPEEHPWNEAPKFVQGSEKTLNVVKAHQKTSPVVKSQEEALNLTEAQEKTSTTPVGINGDSPSGSLPTGGTPPDSDVELRMVILNGLPHDITHSDLCEIIRGGPILGVRLIVGHPFSRSEVVFIHGVHATAYYDFMSAGPFRFGGKTISVALDKGPRISEAEKHAFSRKDVTRVLCISLSQKHHTPANIRSIAEEVIRRGKRAYSMIDVTQKSDIPINFEVKFTHLKDAIAAKEVFLHKGYKVSVGPDKCRASISGLPQSRSYKC</sequence>
<dbReference type="Proteomes" id="UP000326924">
    <property type="component" value="Unassembled WGS sequence"/>
</dbReference>
<feature type="region of interest" description="Disordered" evidence="1">
    <location>
        <begin position="516"/>
        <end position="546"/>
    </location>
</feature>
<feature type="region of interest" description="Disordered" evidence="1">
    <location>
        <begin position="55"/>
        <end position="108"/>
    </location>
</feature>
<feature type="compositionally biased region" description="Polar residues" evidence="1">
    <location>
        <begin position="204"/>
        <end position="216"/>
    </location>
</feature>
<name>A0A5J5EDV5_9PEZI</name>
<dbReference type="AlphaFoldDB" id="A0A5J5EDV5"/>
<dbReference type="EMBL" id="VXIS01000444">
    <property type="protein sequence ID" value="KAA8893433.1"/>
    <property type="molecule type" value="Genomic_DNA"/>
</dbReference>
<evidence type="ECO:0000313" key="3">
    <source>
        <dbReference type="Proteomes" id="UP000326924"/>
    </source>
</evidence>
<reference evidence="2 3" key="1">
    <citation type="submission" date="2019-09" db="EMBL/GenBank/DDBJ databases">
        <title>Draft genome of the ectomycorrhizal ascomycete Sphaerosporella brunnea.</title>
        <authorList>
            <consortium name="DOE Joint Genome Institute"/>
            <person name="Benucci G.M."/>
            <person name="Marozzi G."/>
            <person name="Antonielli L."/>
            <person name="Sanchez S."/>
            <person name="Marco P."/>
            <person name="Wang X."/>
            <person name="Falini L.B."/>
            <person name="Barry K."/>
            <person name="Haridas S."/>
            <person name="Lipzen A."/>
            <person name="Labutti K."/>
            <person name="Grigoriev I.V."/>
            <person name="Murat C."/>
            <person name="Martin F."/>
            <person name="Albertini E."/>
            <person name="Donnini D."/>
            <person name="Bonito G."/>
        </authorList>
    </citation>
    <scope>NUCLEOTIDE SEQUENCE [LARGE SCALE GENOMIC DNA]</scope>
    <source>
        <strain evidence="2 3">Sb_GMNB300</strain>
    </source>
</reference>
<accession>A0A5J5EDV5</accession>
<feature type="region of interest" description="Disordered" evidence="1">
    <location>
        <begin position="676"/>
        <end position="704"/>
    </location>
</feature>
<dbReference type="OrthoDB" id="10688888at2759"/>
<organism evidence="2 3">
    <name type="scientific">Sphaerosporella brunnea</name>
    <dbReference type="NCBI Taxonomy" id="1250544"/>
    <lineage>
        <taxon>Eukaryota</taxon>
        <taxon>Fungi</taxon>
        <taxon>Dikarya</taxon>
        <taxon>Ascomycota</taxon>
        <taxon>Pezizomycotina</taxon>
        <taxon>Pezizomycetes</taxon>
        <taxon>Pezizales</taxon>
        <taxon>Pyronemataceae</taxon>
        <taxon>Sphaerosporella</taxon>
    </lineage>
</organism>
<feature type="compositionally biased region" description="Polar residues" evidence="1">
    <location>
        <begin position="67"/>
        <end position="76"/>
    </location>
</feature>
<feature type="compositionally biased region" description="Basic and acidic residues" evidence="1">
    <location>
        <begin position="231"/>
        <end position="245"/>
    </location>
</feature>